<feature type="region of interest" description="Disordered" evidence="1">
    <location>
        <begin position="1"/>
        <end position="20"/>
    </location>
</feature>
<evidence type="ECO:0000313" key="3">
    <source>
        <dbReference type="Proteomes" id="UP000324222"/>
    </source>
</evidence>
<keyword evidence="3" id="KW-1185">Reference proteome</keyword>
<proteinExistence type="predicted"/>
<feature type="compositionally biased region" description="Basic and acidic residues" evidence="1">
    <location>
        <begin position="1"/>
        <end position="10"/>
    </location>
</feature>
<reference evidence="2 3" key="1">
    <citation type="submission" date="2019-05" db="EMBL/GenBank/DDBJ databases">
        <title>Another draft genome of Portunus trituberculatus and its Hox gene families provides insights of decapod evolution.</title>
        <authorList>
            <person name="Jeong J.-H."/>
            <person name="Song I."/>
            <person name="Kim S."/>
            <person name="Choi T."/>
            <person name="Kim D."/>
            <person name="Ryu S."/>
            <person name="Kim W."/>
        </authorList>
    </citation>
    <scope>NUCLEOTIDE SEQUENCE [LARGE SCALE GENOMIC DNA]</scope>
    <source>
        <tissue evidence="2">Muscle</tissue>
    </source>
</reference>
<protein>
    <submittedName>
        <fullName evidence="2">Uncharacterized protein</fullName>
    </submittedName>
</protein>
<comment type="caution">
    <text evidence="2">The sequence shown here is derived from an EMBL/GenBank/DDBJ whole genome shotgun (WGS) entry which is preliminary data.</text>
</comment>
<dbReference type="AlphaFoldDB" id="A0A5B7DCJ8"/>
<sequence>MLLNSDHEFSESNLKSIGDKYDPTQDELVKIETPVMSLGSSSHTGAAVVQWNHVCFGVREVSKRMGLNPVHGLSRTPFDFLL</sequence>
<gene>
    <name evidence="2" type="ORF">E2C01_012009</name>
</gene>
<organism evidence="2 3">
    <name type="scientific">Portunus trituberculatus</name>
    <name type="common">Swimming crab</name>
    <name type="synonym">Neptunus trituberculatus</name>
    <dbReference type="NCBI Taxonomy" id="210409"/>
    <lineage>
        <taxon>Eukaryota</taxon>
        <taxon>Metazoa</taxon>
        <taxon>Ecdysozoa</taxon>
        <taxon>Arthropoda</taxon>
        <taxon>Crustacea</taxon>
        <taxon>Multicrustacea</taxon>
        <taxon>Malacostraca</taxon>
        <taxon>Eumalacostraca</taxon>
        <taxon>Eucarida</taxon>
        <taxon>Decapoda</taxon>
        <taxon>Pleocyemata</taxon>
        <taxon>Brachyura</taxon>
        <taxon>Eubrachyura</taxon>
        <taxon>Portunoidea</taxon>
        <taxon>Portunidae</taxon>
        <taxon>Portuninae</taxon>
        <taxon>Portunus</taxon>
    </lineage>
</organism>
<dbReference type="EMBL" id="VSRR010000740">
    <property type="protein sequence ID" value="MPC19101.1"/>
    <property type="molecule type" value="Genomic_DNA"/>
</dbReference>
<evidence type="ECO:0000256" key="1">
    <source>
        <dbReference type="SAM" id="MobiDB-lite"/>
    </source>
</evidence>
<accession>A0A5B7DCJ8</accession>
<name>A0A5B7DCJ8_PORTR</name>
<dbReference type="Proteomes" id="UP000324222">
    <property type="component" value="Unassembled WGS sequence"/>
</dbReference>
<evidence type="ECO:0000313" key="2">
    <source>
        <dbReference type="EMBL" id="MPC19101.1"/>
    </source>
</evidence>